<comment type="catalytic activity">
    <reaction evidence="1">
        <text>ATP + protein L-histidine = ADP + protein N-phospho-L-histidine.</text>
        <dbReference type="EC" id="2.7.13.3"/>
    </reaction>
</comment>
<dbReference type="CDD" id="cd00082">
    <property type="entry name" value="HisKA"/>
    <property type="match status" value="1"/>
</dbReference>
<feature type="compositionally biased region" description="Polar residues" evidence="12">
    <location>
        <begin position="349"/>
        <end position="358"/>
    </location>
</feature>
<dbReference type="Gene3D" id="1.10.287.130">
    <property type="match status" value="1"/>
</dbReference>
<dbReference type="GO" id="GO:0000155">
    <property type="term" value="F:phosphorelay sensor kinase activity"/>
    <property type="evidence" value="ECO:0007669"/>
    <property type="project" value="InterPro"/>
</dbReference>
<keyword evidence="9 13" id="KW-1133">Transmembrane helix</keyword>
<dbReference type="InterPro" id="IPR036097">
    <property type="entry name" value="HisK_dim/P_sf"/>
</dbReference>
<reference evidence="15 16" key="1">
    <citation type="journal article" date="2015" name="Genome Announc.">
        <title>Expanding the biotechnology potential of lactobacilli through comparative genomics of 213 strains and associated genera.</title>
        <authorList>
            <person name="Sun Z."/>
            <person name="Harris H.M."/>
            <person name="McCann A."/>
            <person name="Guo C."/>
            <person name="Argimon S."/>
            <person name="Zhang W."/>
            <person name="Yang X."/>
            <person name="Jeffery I.B."/>
            <person name="Cooney J.C."/>
            <person name="Kagawa T.F."/>
            <person name="Liu W."/>
            <person name="Song Y."/>
            <person name="Salvetti E."/>
            <person name="Wrobel A."/>
            <person name="Rasinkangas P."/>
            <person name="Parkhill J."/>
            <person name="Rea M.C."/>
            <person name="O'Sullivan O."/>
            <person name="Ritari J."/>
            <person name="Douillard F.P."/>
            <person name="Paul Ross R."/>
            <person name="Yang R."/>
            <person name="Briner A.E."/>
            <person name="Felis G.E."/>
            <person name="de Vos W.M."/>
            <person name="Barrangou R."/>
            <person name="Klaenhammer T.R."/>
            <person name="Caufield P.W."/>
            <person name="Cui Y."/>
            <person name="Zhang H."/>
            <person name="O'Toole P.W."/>
        </authorList>
    </citation>
    <scope>NUCLEOTIDE SEQUENCE [LARGE SCALE GENOMIC DNA]</scope>
    <source>
        <strain evidence="15 16">DSM 12744</strain>
    </source>
</reference>
<dbReference type="Pfam" id="PF02518">
    <property type="entry name" value="HATPase_c"/>
    <property type="match status" value="1"/>
</dbReference>
<dbReference type="InterPro" id="IPR003594">
    <property type="entry name" value="HATPase_dom"/>
</dbReference>
<dbReference type="Pfam" id="PF00512">
    <property type="entry name" value="HisKA"/>
    <property type="match status" value="1"/>
</dbReference>
<evidence type="ECO:0000256" key="12">
    <source>
        <dbReference type="SAM" id="MobiDB-lite"/>
    </source>
</evidence>
<dbReference type="RefSeq" id="WP_057819369.1">
    <property type="nucleotide sequence ID" value="NZ_AZEC01000004.1"/>
</dbReference>
<dbReference type="GO" id="GO:0005886">
    <property type="term" value="C:plasma membrane"/>
    <property type="evidence" value="ECO:0007669"/>
    <property type="project" value="UniProtKB-SubCell"/>
</dbReference>
<dbReference type="PRINTS" id="PR00344">
    <property type="entry name" value="BCTRLSENSOR"/>
</dbReference>
<evidence type="ECO:0000313" key="15">
    <source>
        <dbReference type="EMBL" id="KRL13403.1"/>
    </source>
</evidence>
<feature type="domain" description="Histidine kinase" evidence="14">
    <location>
        <begin position="128"/>
        <end position="338"/>
    </location>
</feature>
<dbReference type="SMART" id="SM00388">
    <property type="entry name" value="HisKA"/>
    <property type="match status" value="1"/>
</dbReference>
<dbReference type="SUPFAM" id="SSF47384">
    <property type="entry name" value="Homodimeric domain of signal transducing histidine kinase"/>
    <property type="match status" value="1"/>
</dbReference>
<evidence type="ECO:0000313" key="16">
    <source>
        <dbReference type="Proteomes" id="UP000051330"/>
    </source>
</evidence>
<sequence length="368" mass="41976">MNVGKYLQDHIAHMLFWLVGLLIADLVLWLAPGQRLISWPTLIYLDILLTVFFLIFIVGVYYYRAKWYRGIQQRRQAGADALNWPLTGAQNESQQYMQDYVNDILTLHRQSTDQLLQEQEDQQAFITRWVHDIKVPLAALQLTSDQIADQVDDQTYTDITTQLERVNHYVEEVLYYSRLSSFANDYLLRNHSLREIVSSALRSQMNSFLGKNLQLSMFDNDFQVLTDDKWLLFIVNQILANSVQYTPQGGRITITASQDKQATQLTIQDTGVGIDPGDLPRIFQKGFTGKNGREHNAQSTGLGLYLAHTMAQRLGHTLTVHSKPGQGTAVTITMPFLSYYSDDHATVTTPRLTGLNESNQDDQENTPQ</sequence>
<evidence type="ECO:0000256" key="3">
    <source>
        <dbReference type="ARBA" id="ARBA00012438"/>
    </source>
</evidence>
<evidence type="ECO:0000256" key="13">
    <source>
        <dbReference type="SAM" id="Phobius"/>
    </source>
</evidence>
<dbReference type="Gene3D" id="3.30.565.10">
    <property type="entry name" value="Histidine kinase-like ATPase, C-terminal domain"/>
    <property type="match status" value="1"/>
</dbReference>
<feature type="transmembrane region" description="Helical" evidence="13">
    <location>
        <begin position="12"/>
        <end position="31"/>
    </location>
</feature>
<feature type="region of interest" description="Disordered" evidence="12">
    <location>
        <begin position="349"/>
        <end position="368"/>
    </location>
</feature>
<keyword evidence="8 15" id="KW-0418">Kinase</keyword>
<name>A0A0R1N911_9LACO</name>
<evidence type="ECO:0000256" key="2">
    <source>
        <dbReference type="ARBA" id="ARBA00004651"/>
    </source>
</evidence>
<evidence type="ECO:0000256" key="4">
    <source>
        <dbReference type="ARBA" id="ARBA00022475"/>
    </source>
</evidence>
<dbReference type="EMBL" id="AZEC01000004">
    <property type="protein sequence ID" value="KRL13403.1"/>
    <property type="molecule type" value="Genomic_DNA"/>
</dbReference>
<gene>
    <name evidence="15" type="ORF">FD09_GL002234</name>
</gene>
<evidence type="ECO:0000259" key="14">
    <source>
        <dbReference type="PROSITE" id="PS50109"/>
    </source>
</evidence>
<dbReference type="PATRIC" id="fig|1423792.3.peg.2274"/>
<comment type="subcellular location">
    <subcellularLocation>
        <location evidence="2">Cell membrane</location>
        <topology evidence="2">Multi-pass membrane protein</topology>
    </subcellularLocation>
</comment>
<organism evidence="15 16">
    <name type="scientific">Schleiferilactobacillus perolens DSM 12744</name>
    <dbReference type="NCBI Taxonomy" id="1423792"/>
    <lineage>
        <taxon>Bacteria</taxon>
        <taxon>Bacillati</taxon>
        <taxon>Bacillota</taxon>
        <taxon>Bacilli</taxon>
        <taxon>Lactobacillales</taxon>
        <taxon>Lactobacillaceae</taxon>
        <taxon>Schleiferilactobacillus</taxon>
    </lineage>
</organism>
<dbReference type="PROSITE" id="PS50109">
    <property type="entry name" value="HIS_KIN"/>
    <property type="match status" value="1"/>
</dbReference>
<dbReference type="PANTHER" id="PTHR45453">
    <property type="entry name" value="PHOSPHATE REGULON SENSOR PROTEIN PHOR"/>
    <property type="match status" value="1"/>
</dbReference>
<dbReference type="PANTHER" id="PTHR45453:SF2">
    <property type="entry name" value="HISTIDINE KINASE"/>
    <property type="match status" value="1"/>
</dbReference>
<keyword evidence="6" id="KW-0808">Transferase</keyword>
<dbReference type="InterPro" id="IPR005467">
    <property type="entry name" value="His_kinase_dom"/>
</dbReference>
<keyword evidence="16" id="KW-1185">Reference proteome</keyword>
<evidence type="ECO:0000256" key="1">
    <source>
        <dbReference type="ARBA" id="ARBA00000085"/>
    </source>
</evidence>
<keyword evidence="4" id="KW-1003">Cell membrane</keyword>
<evidence type="ECO:0000256" key="6">
    <source>
        <dbReference type="ARBA" id="ARBA00022679"/>
    </source>
</evidence>
<dbReference type="GO" id="GO:0004721">
    <property type="term" value="F:phosphoprotein phosphatase activity"/>
    <property type="evidence" value="ECO:0007669"/>
    <property type="project" value="TreeGrafter"/>
</dbReference>
<evidence type="ECO:0000256" key="9">
    <source>
        <dbReference type="ARBA" id="ARBA00022989"/>
    </source>
</evidence>
<dbReference type="InterPro" id="IPR003661">
    <property type="entry name" value="HisK_dim/P_dom"/>
</dbReference>
<feature type="compositionally biased region" description="Acidic residues" evidence="12">
    <location>
        <begin position="359"/>
        <end position="368"/>
    </location>
</feature>
<dbReference type="EC" id="2.7.13.3" evidence="3"/>
<accession>A0A0R1N911</accession>
<evidence type="ECO:0000256" key="7">
    <source>
        <dbReference type="ARBA" id="ARBA00022692"/>
    </source>
</evidence>
<dbReference type="OrthoDB" id="9780487at2"/>
<dbReference type="InterPro" id="IPR050351">
    <property type="entry name" value="BphY/WalK/GraS-like"/>
</dbReference>
<keyword evidence="5" id="KW-0597">Phosphoprotein</keyword>
<evidence type="ECO:0000256" key="10">
    <source>
        <dbReference type="ARBA" id="ARBA00023012"/>
    </source>
</evidence>
<evidence type="ECO:0000256" key="11">
    <source>
        <dbReference type="ARBA" id="ARBA00023136"/>
    </source>
</evidence>
<keyword evidence="7 13" id="KW-0812">Transmembrane</keyword>
<evidence type="ECO:0000256" key="8">
    <source>
        <dbReference type="ARBA" id="ARBA00022777"/>
    </source>
</evidence>
<proteinExistence type="predicted"/>
<keyword evidence="10" id="KW-0902">Two-component regulatory system</keyword>
<feature type="transmembrane region" description="Helical" evidence="13">
    <location>
        <begin position="43"/>
        <end position="63"/>
    </location>
</feature>
<dbReference type="SUPFAM" id="SSF55874">
    <property type="entry name" value="ATPase domain of HSP90 chaperone/DNA topoisomerase II/histidine kinase"/>
    <property type="match status" value="1"/>
</dbReference>
<comment type="caution">
    <text evidence="15">The sequence shown here is derived from an EMBL/GenBank/DDBJ whole genome shotgun (WGS) entry which is preliminary data.</text>
</comment>
<dbReference type="InterPro" id="IPR004358">
    <property type="entry name" value="Sig_transdc_His_kin-like_C"/>
</dbReference>
<dbReference type="GO" id="GO:0016036">
    <property type="term" value="P:cellular response to phosphate starvation"/>
    <property type="evidence" value="ECO:0007669"/>
    <property type="project" value="TreeGrafter"/>
</dbReference>
<dbReference type="STRING" id="1423792.FD09_GL002234"/>
<dbReference type="InterPro" id="IPR036890">
    <property type="entry name" value="HATPase_C_sf"/>
</dbReference>
<dbReference type="Proteomes" id="UP000051330">
    <property type="component" value="Unassembled WGS sequence"/>
</dbReference>
<dbReference type="SMART" id="SM00387">
    <property type="entry name" value="HATPase_c"/>
    <property type="match status" value="1"/>
</dbReference>
<protein>
    <recommendedName>
        <fullName evidence="3">histidine kinase</fullName>
        <ecNumber evidence="3">2.7.13.3</ecNumber>
    </recommendedName>
</protein>
<keyword evidence="11 13" id="KW-0472">Membrane</keyword>
<dbReference type="AlphaFoldDB" id="A0A0R1N911"/>
<evidence type="ECO:0000256" key="5">
    <source>
        <dbReference type="ARBA" id="ARBA00022553"/>
    </source>
</evidence>